<evidence type="ECO:0000313" key="4">
    <source>
        <dbReference type="EnsemblMetazoa" id="ISCW013165-PA"/>
    </source>
</evidence>
<dbReference type="PaxDb" id="6945-B7QGD7"/>
<dbReference type="VEuPathDB" id="VectorBase:ISCW013165"/>
<feature type="transmembrane region" description="Helical" evidence="1">
    <location>
        <begin position="84"/>
        <end position="108"/>
    </location>
</feature>
<dbReference type="EMBL" id="ABJB010460611">
    <property type="status" value="NOT_ANNOTATED_CDS"/>
    <property type="molecule type" value="Genomic_DNA"/>
</dbReference>
<evidence type="ECO:0000313" key="5">
    <source>
        <dbReference type="Proteomes" id="UP000001555"/>
    </source>
</evidence>
<reference evidence="3 5" key="1">
    <citation type="submission" date="2008-03" db="EMBL/GenBank/DDBJ databases">
        <title>Annotation of Ixodes scapularis.</title>
        <authorList>
            <consortium name="Ixodes scapularis Genome Project Consortium"/>
            <person name="Caler E."/>
            <person name="Hannick L.I."/>
            <person name="Bidwell S."/>
            <person name="Joardar V."/>
            <person name="Thiagarajan M."/>
            <person name="Amedeo P."/>
            <person name="Galinsky K.J."/>
            <person name="Schobel S."/>
            <person name="Inman J."/>
            <person name="Hostetler J."/>
            <person name="Miller J."/>
            <person name="Hammond M."/>
            <person name="Megy K."/>
            <person name="Lawson D."/>
            <person name="Kodira C."/>
            <person name="Sutton G."/>
            <person name="Meyer J."/>
            <person name="Hill C.A."/>
            <person name="Birren B."/>
            <person name="Nene V."/>
            <person name="Collins F."/>
            <person name="Alarcon-Chaidez F."/>
            <person name="Wikel S."/>
            <person name="Strausberg R."/>
        </authorList>
    </citation>
    <scope>NUCLEOTIDE SEQUENCE [LARGE SCALE GENOMIC DNA]</scope>
    <source>
        <strain evidence="5">Wikel</strain>
        <strain evidence="3">Wikel colony</strain>
    </source>
</reference>
<name>B7QGD7_IXOSC</name>
<dbReference type="VEuPathDB" id="VectorBase:ISCI013165"/>
<dbReference type="AlphaFoldDB" id="B7QGD7"/>
<accession>B7QGD7</accession>
<dbReference type="HOGENOM" id="CLU_1888066_0_0_1"/>
<gene>
    <name evidence="3" type="ORF">IscW_ISCW013165</name>
</gene>
<feature type="transmembrane region" description="Helical" evidence="1">
    <location>
        <begin position="51"/>
        <end position="72"/>
    </location>
</feature>
<evidence type="ECO:0000256" key="1">
    <source>
        <dbReference type="SAM" id="Phobius"/>
    </source>
</evidence>
<feature type="signal peptide" evidence="2">
    <location>
        <begin position="1"/>
        <end position="17"/>
    </location>
</feature>
<evidence type="ECO:0000313" key="3">
    <source>
        <dbReference type="EMBL" id="EEC17909.1"/>
    </source>
</evidence>
<reference evidence="4" key="2">
    <citation type="submission" date="2020-05" db="UniProtKB">
        <authorList>
            <consortium name="EnsemblMetazoa"/>
        </authorList>
    </citation>
    <scope>IDENTIFICATION</scope>
    <source>
        <strain evidence="4">wikel</strain>
    </source>
</reference>
<keyword evidence="1" id="KW-0812">Transmembrane</keyword>
<dbReference type="EnsemblMetazoa" id="ISCW013165-RA">
    <property type="protein sequence ID" value="ISCW013165-PA"/>
    <property type="gene ID" value="ISCW013165"/>
</dbReference>
<dbReference type="EMBL" id="DS930826">
    <property type="protein sequence ID" value="EEC17909.1"/>
    <property type="molecule type" value="Genomic_DNA"/>
</dbReference>
<keyword evidence="5" id="KW-1185">Reference proteome</keyword>
<keyword evidence="2" id="KW-0732">Signal</keyword>
<keyword evidence="1" id="KW-0472">Membrane</keyword>
<evidence type="ECO:0000256" key="2">
    <source>
        <dbReference type="SAM" id="SignalP"/>
    </source>
</evidence>
<dbReference type="InParanoid" id="B7QGD7"/>
<protein>
    <recommendedName>
        <fullName evidence="6">Secreted protein</fullName>
    </recommendedName>
</protein>
<dbReference type="Proteomes" id="UP000001555">
    <property type="component" value="Unassembled WGS sequence"/>
</dbReference>
<sequence length="135" mass="15390">MFFLVPVVRLHLHKVLAKCGIKEVACNVSFFIMQLQLQAVRSLHSFCFKGYAFNAHSFAVFEGAMLAGAFWVGDYIIAHLHLYFKYFIFSVLLVQCQTFAMCNLCSILGFETIKVHIISVQLVTSCVLFYVLYSL</sequence>
<feature type="transmembrane region" description="Helical" evidence="1">
    <location>
        <begin position="115"/>
        <end position="133"/>
    </location>
</feature>
<proteinExistence type="predicted"/>
<feature type="chain" id="PRO_5014568339" description="Secreted protein" evidence="2">
    <location>
        <begin position="18"/>
        <end position="135"/>
    </location>
</feature>
<keyword evidence="1" id="KW-1133">Transmembrane helix</keyword>
<organism>
    <name type="scientific">Ixodes scapularis</name>
    <name type="common">Black-legged tick</name>
    <name type="synonym">Deer tick</name>
    <dbReference type="NCBI Taxonomy" id="6945"/>
    <lineage>
        <taxon>Eukaryota</taxon>
        <taxon>Metazoa</taxon>
        <taxon>Ecdysozoa</taxon>
        <taxon>Arthropoda</taxon>
        <taxon>Chelicerata</taxon>
        <taxon>Arachnida</taxon>
        <taxon>Acari</taxon>
        <taxon>Parasitiformes</taxon>
        <taxon>Ixodida</taxon>
        <taxon>Ixodoidea</taxon>
        <taxon>Ixodidae</taxon>
        <taxon>Ixodinae</taxon>
        <taxon>Ixodes</taxon>
    </lineage>
</organism>
<evidence type="ECO:0008006" key="6">
    <source>
        <dbReference type="Google" id="ProtNLM"/>
    </source>
</evidence>